<evidence type="ECO:0000259" key="11">
    <source>
        <dbReference type="Pfam" id="PF25011"/>
    </source>
</evidence>
<feature type="region of interest" description="Disordered" evidence="9">
    <location>
        <begin position="179"/>
        <end position="201"/>
    </location>
</feature>
<evidence type="ECO:0000313" key="13">
    <source>
        <dbReference type="EMBL" id="CAD9984189.1"/>
    </source>
</evidence>
<keyword evidence="3" id="KW-0732">Signal</keyword>
<keyword evidence="5 10" id="KW-1133">Transmembrane helix</keyword>
<sequence length="201" mass="21384">MEAAGIDKKKVDHCMEQSGGVTEDQPNTLLDKELQDQENSGIVLVPSLLVNQAVIRGFLNFETTFKAICAGFAAGSEPAICQMCANCPNERVCVQKGGHCGGNGGGMMGMGLLGGDGSNGSVSSTFFLTSMVMILLAFSLVGYVQYRRQETYMRDQIRGVVAEYMPVETQNAHVSTSLALDGDEDDDDNVHTFGAPDSALS</sequence>
<dbReference type="EMBL" id="HBHT01032025">
    <property type="protein sequence ID" value="CAD9984189.1"/>
    <property type="molecule type" value="Transcribed_RNA"/>
</dbReference>
<protein>
    <recommendedName>
        <fullName evidence="11">Vacuolar sorting receptor thioredoxin-like domain-containing protein</fullName>
    </recommendedName>
</protein>
<keyword evidence="2 10" id="KW-0812">Transmembrane</keyword>
<keyword evidence="7" id="KW-0325">Glycoprotein</keyword>
<feature type="domain" description="Vacuolar sorting receptor thioredoxin-like" evidence="11">
    <location>
        <begin position="1"/>
        <end position="69"/>
    </location>
</feature>
<evidence type="ECO:0000256" key="8">
    <source>
        <dbReference type="ARBA" id="ARBA00037847"/>
    </source>
</evidence>
<organism evidence="12">
    <name type="scientific">Entomoneis paludosa</name>
    <dbReference type="NCBI Taxonomy" id="265537"/>
    <lineage>
        <taxon>Eukaryota</taxon>
        <taxon>Sar</taxon>
        <taxon>Stramenopiles</taxon>
        <taxon>Ochrophyta</taxon>
        <taxon>Bacillariophyta</taxon>
        <taxon>Bacillariophyceae</taxon>
        <taxon>Bacillariophycidae</taxon>
        <taxon>Entomoneidaceae</taxon>
        <taxon>Entomoneis</taxon>
    </lineage>
</organism>
<dbReference type="PANTHER" id="PTHR22702">
    <property type="entry name" value="PROTEASE-ASSOCIATED DOMAIN-CONTAINING PROTEIN"/>
    <property type="match status" value="1"/>
</dbReference>
<evidence type="ECO:0000256" key="2">
    <source>
        <dbReference type="ARBA" id="ARBA00022692"/>
    </source>
</evidence>
<dbReference type="GO" id="GO:0016020">
    <property type="term" value="C:membrane"/>
    <property type="evidence" value="ECO:0007669"/>
    <property type="project" value="UniProtKB-SubCell"/>
</dbReference>
<dbReference type="PANTHER" id="PTHR22702:SF1">
    <property type="entry name" value="PROTEASE-ASSOCIATED DOMAIN-CONTAINING PROTEIN 1"/>
    <property type="match status" value="1"/>
</dbReference>
<keyword evidence="4" id="KW-0677">Repeat</keyword>
<evidence type="ECO:0000313" key="12">
    <source>
        <dbReference type="EMBL" id="CAD9984178.1"/>
    </source>
</evidence>
<proteinExistence type="predicted"/>
<reference evidence="12" key="1">
    <citation type="submission" date="2021-01" db="EMBL/GenBank/DDBJ databases">
        <authorList>
            <person name="Corre E."/>
            <person name="Pelletier E."/>
            <person name="Niang G."/>
            <person name="Scheremetjew M."/>
            <person name="Finn R."/>
            <person name="Kale V."/>
            <person name="Holt S."/>
            <person name="Cochrane G."/>
            <person name="Meng A."/>
            <person name="Brown T."/>
            <person name="Cohen L."/>
        </authorList>
    </citation>
    <scope>NUCLEOTIDE SEQUENCE</scope>
    <source>
        <strain evidence="12">CCMP125</strain>
    </source>
</reference>
<keyword evidence="6 10" id="KW-0472">Membrane</keyword>
<evidence type="ECO:0000256" key="10">
    <source>
        <dbReference type="SAM" id="Phobius"/>
    </source>
</evidence>
<comment type="subcellular location">
    <subcellularLocation>
        <location evidence="8">Endomembrane system</location>
        <topology evidence="8">Single-pass membrane protein</topology>
    </subcellularLocation>
    <subcellularLocation>
        <location evidence="1">Membrane</location>
        <topology evidence="1">Single-pass type I membrane protein</topology>
    </subcellularLocation>
</comment>
<evidence type="ECO:0000256" key="7">
    <source>
        <dbReference type="ARBA" id="ARBA00023180"/>
    </source>
</evidence>
<dbReference type="Pfam" id="PF25011">
    <property type="entry name" value="VSR_TRX"/>
    <property type="match status" value="1"/>
</dbReference>
<dbReference type="GO" id="GO:0012505">
    <property type="term" value="C:endomembrane system"/>
    <property type="evidence" value="ECO:0007669"/>
    <property type="project" value="UniProtKB-SubCell"/>
</dbReference>
<dbReference type="EMBL" id="HBHT01032014">
    <property type="protein sequence ID" value="CAD9984178.1"/>
    <property type="molecule type" value="Transcribed_RNA"/>
</dbReference>
<evidence type="ECO:0000256" key="4">
    <source>
        <dbReference type="ARBA" id="ARBA00022737"/>
    </source>
</evidence>
<dbReference type="AlphaFoldDB" id="A0A6U3D9H4"/>
<evidence type="ECO:0000256" key="5">
    <source>
        <dbReference type="ARBA" id="ARBA00022989"/>
    </source>
</evidence>
<evidence type="ECO:0000256" key="3">
    <source>
        <dbReference type="ARBA" id="ARBA00022729"/>
    </source>
</evidence>
<evidence type="ECO:0000256" key="1">
    <source>
        <dbReference type="ARBA" id="ARBA00004479"/>
    </source>
</evidence>
<evidence type="ECO:0000256" key="9">
    <source>
        <dbReference type="SAM" id="MobiDB-lite"/>
    </source>
</evidence>
<gene>
    <name evidence="12" type="ORF">APAL1065_LOCUS21512</name>
    <name evidence="13" type="ORF">APAL1065_LOCUS21517</name>
</gene>
<accession>A0A6U3D9H4</accession>
<feature type="transmembrane region" description="Helical" evidence="10">
    <location>
        <begin position="126"/>
        <end position="144"/>
    </location>
</feature>
<name>A0A6U3D9H4_9STRA</name>
<dbReference type="InterPro" id="IPR056858">
    <property type="entry name" value="VSR_TRX"/>
</dbReference>
<evidence type="ECO:0000256" key="6">
    <source>
        <dbReference type="ARBA" id="ARBA00023136"/>
    </source>
</evidence>